<evidence type="ECO:0000256" key="12">
    <source>
        <dbReference type="SAM" id="MobiDB-lite"/>
    </source>
</evidence>
<evidence type="ECO:0000256" key="6">
    <source>
        <dbReference type="ARBA" id="ARBA00026066"/>
    </source>
</evidence>
<evidence type="ECO:0000256" key="7">
    <source>
        <dbReference type="ARBA" id="ARBA00029745"/>
    </source>
</evidence>
<evidence type="ECO:0000313" key="13">
    <source>
        <dbReference type="EMBL" id="MEL0616718.1"/>
    </source>
</evidence>
<dbReference type="EMBL" id="JBAKAP010000006">
    <property type="protein sequence ID" value="MEL0616718.1"/>
    <property type="molecule type" value="Genomic_DNA"/>
</dbReference>
<feature type="compositionally biased region" description="Polar residues" evidence="12">
    <location>
        <begin position="173"/>
        <end position="187"/>
    </location>
</feature>
<dbReference type="PANTHER" id="PTHR23404">
    <property type="entry name" value="MOLYBDOPTERIN SYNTHASE RELATED"/>
    <property type="match status" value="1"/>
</dbReference>
<evidence type="ECO:0000256" key="2">
    <source>
        <dbReference type="ARBA" id="ARBA00005426"/>
    </source>
</evidence>
<reference evidence="13 14" key="1">
    <citation type="submission" date="2024-02" db="EMBL/GenBank/DDBJ databases">
        <title>Bacteria isolated from the canopy kelp, Nereocystis luetkeana.</title>
        <authorList>
            <person name="Pfister C.A."/>
            <person name="Younker I.T."/>
            <person name="Light S.H."/>
        </authorList>
    </citation>
    <scope>NUCLEOTIDE SEQUENCE [LARGE SCALE GENOMIC DNA]</scope>
    <source>
        <strain evidence="13 14">TI.5.07</strain>
    </source>
</reference>
<dbReference type="Pfam" id="PF02391">
    <property type="entry name" value="MoaE"/>
    <property type="match status" value="1"/>
</dbReference>
<dbReference type="InterPro" id="IPR036563">
    <property type="entry name" value="MoaE_sf"/>
</dbReference>
<organism evidence="13 14">
    <name type="scientific">Cobetia marina</name>
    <name type="common">Deleya marina</name>
    <dbReference type="NCBI Taxonomy" id="28258"/>
    <lineage>
        <taxon>Bacteria</taxon>
        <taxon>Pseudomonadati</taxon>
        <taxon>Pseudomonadota</taxon>
        <taxon>Gammaproteobacteria</taxon>
        <taxon>Oceanospirillales</taxon>
        <taxon>Halomonadaceae</taxon>
        <taxon>Cobetia</taxon>
    </lineage>
</organism>
<dbReference type="CDD" id="cd00756">
    <property type="entry name" value="MoaE"/>
    <property type="match status" value="1"/>
</dbReference>
<dbReference type="GeneID" id="43177252"/>
<evidence type="ECO:0000256" key="11">
    <source>
        <dbReference type="ARBA" id="ARBA00049878"/>
    </source>
</evidence>
<proteinExistence type="inferred from homology"/>
<keyword evidence="5" id="KW-0501">Molybdenum cofactor biosynthesis</keyword>
<accession>A0ABU9GE30</accession>
<evidence type="ECO:0000256" key="4">
    <source>
        <dbReference type="ARBA" id="ARBA00013858"/>
    </source>
</evidence>
<gene>
    <name evidence="13" type="ORF">V6243_07710</name>
</gene>
<dbReference type="EC" id="2.8.1.12" evidence="3"/>
<dbReference type="Proteomes" id="UP001378242">
    <property type="component" value="Unassembled WGS sequence"/>
</dbReference>
<keyword evidence="14" id="KW-1185">Reference proteome</keyword>
<dbReference type="InterPro" id="IPR003448">
    <property type="entry name" value="Mopterin_biosynth_MoaE"/>
</dbReference>
<dbReference type="RefSeq" id="WP_077374541.1">
    <property type="nucleotide sequence ID" value="NZ_CP017114.1"/>
</dbReference>
<dbReference type="Gene3D" id="3.90.1170.40">
    <property type="entry name" value="Molybdopterin biosynthesis MoaE subunit"/>
    <property type="match status" value="1"/>
</dbReference>
<comment type="caution">
    <text evidence="13">The sequence shown here is derived from an EMBL/GenBank/DDBJ whole genome shotgun (WGS) entry which is preliminary data.</text>
</comment>
<protein>
    <recommendedName>
        <fullName evidence="4">Molybdopterin synthase catalytic subunit</fullName>
        <ecNumber evidence="3">2.8.1.12</ecNumber>
    </recommendedName>
    <alternativeName>
        <fullName evidence="9">MPT synthase subunit 2</fullName>
    </alternativeName>
    <alternativeName>
        <fullName evidence="7">Molybdenum cofactor biosynthesis protein E</fullName>
    </alternativeName>
    <alternativeName>
        <fullName evidence="8">Molybdopterin-converting factor large subunit</fullName>
    </alternativeName>
    <alternativeName>
        <fullName evidence="10">Molybdopterin-converting factor subunit 2</fullName>
    </alternativeName>
</protein>
<evidence type="ECO:0000256" key="10">
    <source>
        <dbReference type="ARBA" id="ARBA00032474"/>
    </source>
</evidence>
<comment type="catalytic activity">
    <reaction evidence="11">
        <text>2 [molybdopterin-synthase sulfur-carrier protein]-C-terminal-Gly-aminoethanethioate + cyclic pyranopterin phosphate + H2O = molybdopterin + 2 [molybdopterin-synthase sulfur-carrier protein]-C-terminal Gly-Gly + 2 H(+)</text>
        <dbReference type="Rhea" id="RHEA:26333"/>
        <dbReference type="Rhea" id="RHEA-COMP:12202"/>
        <dbReference type="Rhea" id="RHEA-COMP:19907"/>
        <dbReference type="ChEBI" id="CHEBI:15377"/>
        <dbReference type="ChEBI" id="CHEBI:15378"/>
        <dbReference type="ChEBI" id="CHEBI:58698"/>
        <dbReference type="ChEBI" id="CHEBI:59648"/>
        <dbReference type="ChEBI" id="CHEBI:90778"/>
        <dbReference type="ChEBI" id="CHEBI:232372"/>
        <dbReference type="EC" id="2.8.1.12"/>
    </reaction>
</comment>
<evidence type="ECO:0000256" key="8">
    <source>
        <dbReference type="ARBA" id="ARBA00030407"/>
    </source>
</evidence>
<sequence length="187" mass="20587">MTTPLATADRAFSVSIQSADFDIRAEQAALTHARGDIGAVVTFTGLVRDFNERPDVQALTLEHYPGMTERSLQALLVEAQERFALTGARIIHRIGRLAPMDNIVLVLVASAHRQAAFAGCDFLMDNLKSRAPFWKKEHTASGDYWVQERSSDRDALERWHSSAEGARTHSAKQDSLTPVTPQTLGDG</sequence>
<evidence type="ECO:0000256" key="3">
    <source>
        <dbReference type="ARBA" id="ARBA00011950"/>
    </source>
</evidence>
<comment type="subunit">
    <text evidence="6">Heterotetramer of 2 MoaD subunits and 2 MoaE subunits. Also stable as homodimer. The enzyme changes between these two forms during catalysis.</text>
</comment>
<evidence type="ECO:0000256" key="5">
    <source>
        <dbReference type="ARBA" id="ARBA00023150"/>
    </source>
</evidence>
<feature type="region of interest" description="Disordered" evidence="12">
    <location>
        <begin position="156"/>
        <end position="187"/>
    </location>
</feature>
<comment type="pathway">
    <text evidence="1">Cofactor biosynthesis; molybdopterin biosynthesis.</text>
</comment>
<evidence type="ECO:0000313" key="14">
    <source>
        <dbReference type="Proteomes" id="UP001378242"/>
    </source>
</evidence>
<dbReference type="SUPFAM" id="SSF54690">
    <property type="entry name" value="Molybdopterin synthase subunit MoaE"/>
    <property type="match status" value="1"/>
</dbReference>
<name>A0ABU9GE30_COBMA</name>
<comment type="similarity">
    <text evidence="2">Belongs to the MoaE family.</text>
</comment>
<evidence type="ECO:0000256" key="1">
    <source>
        <dbReference type="ARBA" id="ARBA00005046"/>
    </source>
</evidence>
<evidence type="ECO:0000256" key="9">
    <source>
        <dbReference type="ARBA" id="ARBA00030781"/>
    </source>
</evidence>